<keyword evidence="1" id="KW-1185">Reference proteome</keyword>
<gene>
    <name evidence="2 3 4 5 6 7" type="primary">CYS1</name>
</gene>
<evidence type="ECO:0000313" key="1">
    <source>
        <dbReference type="Proteomes" id="UP000515202"/>
    </source>
</evidence>
<dbReference type="Proteomes" id="UP000515202">
    <property type="component" value="Unplaced"/>
</dbReference>
<evidence type="ECO:0000313" key="6">
    <source>
        <dbReference type="RefSeq" id="XP_023389362.1"/>
    </source>
</evidence>
<dbReference type="RefSeq" id="XP_023389361.1">
    <property type="nucleotide sequence ID" value="XM_023533593.1"/>
</dbReference>
<dbReference type="KEGG" id="pvp:111742986"/>
<dbReference type="RefSeq" id="XP_023389363.1">
    <property type="nucleotide sequence ID" value="XM_023533595.1"/>
</dbReference>
<name>A0A6P6CPQ0_PTEVA</name>
<dbReference type="RefSeq" id="XP_023389360.1">
    <property type="nucleotide sequence ID" value="XM_023533592.1"/>
</dbReference>
<dbReference type="GeneID" id="111742986"/>
<proteinExistence type="predicted"/>
<dbReference type="CTD" id="192668"/>
<dbReference type="RefSeq" id="XP_023389362.1">
    <property type="nucleotide sequence ID" value="XM_023533594.1"/>
</dbReference>
<dbReference type="AlphaFoldDB" id="A0A6P6CPQ0"/>
<dbReference type="RefSeq" id="XP_023389359.1">
    <property type="nucleotide sequence ID" value="XM_023533591.1"/>
</dbReference>
<reference evidence="2 3" key="1">
    <citation type="submission" date="2025-04" db="UniProtKB">
        <authorList>
            <consortium name="RefSeq"/>
        </authorList>
    </citation>
    <scope>IDENTIFICATION</scope>
    <source>
        <tissue evidence="2 3">Kidney</tissue>
    </source>
</reference>
<evidence type="ECO:0000313" key="3">
    <source>
        <dbReference type="RefSeq" id="XP_023389359.1"/>
    </source>
</evidence>
<evidence type="ECO:0000313" key="7">
    <source>
        <dbReference type="RefSeq" id="XP_023389363.1"/>
    </source>
</evidence>
<sequence>MLRCRLWFCGSAVGPSVCISNQLPGETPAARSQPHMEQQGLSMNFRPWCRQVSEPRPALPVTRCGGAGRHPLAPHSDPRSCSSWQPLSLSGPQFLPLESWSQGLLGALSHSKTWISVPGFRALPHSHALGHSTASPVEGVCQSHPESLRGHLLSPDECLIRAFYSLPTLWKVENHSSEAIRALECSGLTDEKADWPRTPTGPESKLDWEGTSAVGRAWLLLGRSGRPGGRPPTSRAAGEAEAAFAQARLGPHLSQVDHYAVASLASPAKCKSISEIEKQPLGTVPRRTGQLLSWTSGCFHEILFDKSAFDQMFHSRGVFCEVRGWCDGAQKGWLSTSAKPERFLWIEPLKLLPF</sequence>
<accession>A0A6P6CPQ0</accession>
<evidence type="ECO:0000313" key="4">
    <source>
        <dbReference type="RefSeq" id="XP_023389360.1"/>
    </source>
</evidence>
<dbReference type="RefSeq" id="XP_023389358.1">
    <property type="nucleotide sequence ID" value="XM_023533590.1"/>
</dbReference>
<organism evidence="1 3">
    <name type="scientific">Pteropus vampyrus</name>
    <name type="common">Large flying fox</name>
    <dbReference type="NCBI Taxonomy" id="132908"/>
    <lineage>
        <taxon>Eukaryota</taxon>
        <taxon>Metazoa</taxon>
        <taxon>Chordata</taxon>
        <taxon>Craniata</taxon>
        <taxon>Vertebrata</taxon>
        <taxon>Euteleostomi</taxon>
        <taxon>Mammalia</taxon>
        <taxon>Eutheria</taxon>
        <taxon>Laurasiatheria</taxon>
        <taxon>Chiroptera</taxon>
        <taxon>Yinpterochiroptera</taxon>
        <taxon>Pteropodoidea</taxon>
        <taxon>Pteropodidae</taxon>
        <taxon>Pteropodinae</taxon>
        <taxon>Pteropus</taxon>
    </lineage>
</organism>
<protein>
    <submittedName>
        <fullName evidence="2 3">Cystin-1 isoform X1</fullName>
    </submittedName>
</protein>
<evidence type="ECO:0000313" key="5">
    <source>
        <dbReference type="RefSeq" id="XP_023389361.1"/>
    </source>
</evidence>
<evidence type="ECO:0000313" key="2">
    <source>
        <dbReference type="RefSeq" id="XP_023389358.1"/>
    </source>
</evidence>